<evidence type="ECO:0000256" key="2">
    <source>
        <dbReference type="ARBA" id="ARBA00023002"/>
    </source>
</evidence>
<accession>A0A9W8G330</accession>
<dbReference type="EMBL" id="JANBTW010000155">
    <property type="protein sequence ID" value="KAJ2669319.1"/>
    <property type="molecule type" value="Genomic_DNA"/>
</dbReference>
<dbReference type="Proteomes" id="UP001151518">
    <property type="component" value="Unassembled WGS sequence"/>
</dbReference>
<dbReference type="Gene3D" id="3.40.50.720">
    <property type="entry name" value="NAD(P)-binding Rossmann-like Domain"/>
    <property type="match status" value="1"/>
</dbReference>
<dbReference type="AlphaFoldDB" id="A0A9W8G330"/>
<dbReference type="PRINTS" id="PR00081">
    <property type="entry name" value="GDHRDH"/>
</dbReference>
<name>A0A9W8G330_9FUNG</name>
<dbReference type="OrthoDB" id="10253736at2759"/>
<organism evidence="5 6">
    <name type="scientific">Coemansia spiralis</name>
    <dbReference type="NCBI Taxonomy" id="417178"/>
    <lineage>
        <taxon>Eukaryota</taxon>
        <taxon>Fungi</taxon>
        <taxon>Fungi incertae sedis</taxon>
        <taxon>Zoopagomycota</taxon>
        <taxon>Kickxellomycotina</taxon>
        <taxon>Kickxellomycetes</taxon>
        <taxon>Kickxellales</taxon>
        <taxon>Kickxellaceae</taxon>
        <taxon>Coemansia</taxon>
    </lineage>
</organism>
<evidence type="ECO:0000313" key="5">
    <source>
        <dbReference type="EMBL" id="KAJ2669319.1"/>
    </source>
</evidence>
<evidence type="ECO:0000256" key="1">
    <source>
        <dbReference type="ARBA" id="ARBA00006484"/>
    </source>
</evidence>
<reference evidence="5" key="1">
    <citation type="submission" date="2022-07" db="EMBL/GenBank/DDBJ databases">
        <title>Phylogenomic reconstructions and comparative analyses of Kickxellomycotina fungi.</title>
        <authorList>
            <person name="Reynolds N.K."/>
            <person name="Stajich J.E."/>
            <person name="Barry K."/>
            <person name="Grigoriev I.V."/>
            <person name="Crous P."/>
            <person name="Smith M.E."/>
        </authorList>
    </citation>
    <scope>NUCLEOTIDE SEQUENCE</scope>
    <source>
        <strain evidence="5">NRRL 3115</strain>
    </source>
</reference>
<feature type="transmembrane region" description="Helical" evidence="4">
    <location>
        <begin position="49"/>
        <end position="68"/>
    </location>
</feature>
<evidence type="ECO:0000256" key="4">
    <source>
        <dbReference type="SAM" id="Phobius"/>
    </source>
</evidence>
<dbReference type="PANTHER" id="PTHR24322:SF736">
    <property type="entry name" value="RETINOL DEHYDROGENASE 10"/>
    <property type="match status" value="1"/>
</dbReference>
<protein>
    <submittedName>
        <fullName evidence="5">Uncharacterized protein</fullName>
    </submittedName>
</protein>
<proteinExistence type="inferred from homology"/>
<dbReference type="Pfam" id="PF00106">
    <property type="entry name" value="adh_short"/>
    <property type="match status" value="1"/>
</dbReference>
<evidence type="ECO:0000313" key="6">
    <source>
        <dbReference type="Proteomes" id="UP001151518"/>
    </source>
</evidence>
<dbReference type="InterPro" id="IPR036291">
    <property type="entry name" value="NAD(P)-bd_dom_sf"/>
</dbReference>
<comment type="similarity">
    <text evidence="1 3">Belongs to the short-chain dehydrogenases/reductases (SDR) family.</text>
</comment>
<keyword evidence="2" id="KW-0560">Oxidoreductase</keyword>
<sequence length="348" mass="38274">MHKNQVSVAYGVNIDTFANVITSITTEPICAILVLASAYTTNHITSKCFILYALVFLINFAVSFWRYIQRKQSIVDWSQHTVLLTGGSHGIGLCLLQRLIERQACVAVLDILDIPIDVPKSVKLYKCNLAELDQVHNTLDIISKDMGDITILINNAGTLSPRLLSEMSAADIDRVMNVNLLAPMHITRRLLPAMLDKAHAHLVFVASMLSFIPVPQLSTYTASKAGVALFYESVKLELKHRLKKDNVKTTAAFPSMVESGMFGGMEIDRVISPVVSPELIANNIFAHLDGGYSGDLYLPFCAKLGPLYMLLPEPGRRLAHWCAGSLDSMRLFAGYKPPNGKKGVECLG</sequence>
<dbReference type="GO" id="GO:0016616">
    <property type="term" value="F:oxidoreductase activity, acting on the CH-OH group of donors, NAD or NADP as acceptor"/>
    <property type="evidence" value="ECO:0007669"/>
    <property type="project" value="TreeGrafter"/>
</dbReference>
<gene>
    <name evidence="5" type="ORF">GGI25_006194</name>
</gene>
<keyword evidence="4" id="KW-0812">Transmembrane</keyword>
<dbReference type="InterPro" id="IPR002347">
    <property type="entry name" value="SDR_fam"/>
</dbReference>
<dbReference type="SUPFAM" id="SSF51735">
    <property type="entry name" value="NAD(P)-binding Rossmann-fold domains"/>
    <property type="match status" value="1"/>
</dbReference>
<dbReference type="PANTHER" id="PTHR24322">
    <property type="entry name" value="PKSB"/>
    <property type="match status" value="1"/>
</dbReference>
<dbReference type="PRINTS" id="PR00080">
    <property type="entry name" value="SDRFAMILY"/>
</dbReference>
<evidence type="ECO:0000256" key="3">
    <source>
        <dbReference type="RuleBase" id="RU000363"/>
    </source>
</evidence>
<keyword evidence="4" id="KW-1133">Transmembrane helix</keyword>
<comment type="caution">
    <text evidence="5">The sequence shown here is derived from an EMBL/GenBank/DDBJ whole genome shotgun (WGS) entry which is preliminary data.</text>
</comment>
<keyword evidence="4" id="KW-0472">Membrane</keyword>